<dbReference type="GO" id="GO:0005524">
    <property type="term" value="F:ATP binding"/>
    <property type="evidence" value="ECO:0007669"/>
    <property type="project" value="UniProtKB-UniRule"/>
</dbReference>
<keyword evidence="5 8" id="KW-0648">Protein biosynthesis</keyword>
<dbReference type="InterPro" id="IPR009080">
    <property type="entry name" value="tRNAsynth_Ia_anticodon-bd"/>
</dbReference>
<keyword evidence="3 8" id="KW-0547">Nucleotide-binding</keyword>
<accession>A0A367X6K0</accession>
<dbReference type="InterPro" id="IPR009008">
    <property type="entry name" value="Val/Leu/Ile-tRNA-synth_edit"/>
</dbReference>
<evidence type="ECO:0000256" key="8">
    <source>
        <dbReference type="HAMAP-Rule" id="MF_00049"/>
    </source>
</evidence>
<dbReference type="GO" id="GO:0006429">
    <property type="term" value="P:leucyl-tRNA aminoacylation"/>
    <property type="evidence" value="ECO:0007669"/>
    <property type="project" value="UniProtKB-UniRule"/>
</dbReference>
<dbReference type="Proteomes" id="UP000252517">
    <property type="component" value="Unassembled WGS sequence"/>
</dbReference>
<evidence type="ECO:0000256" key="4">
    <source>
        <dbReference type="ARBA" id="ARBA00022840"/>
    </source>
</evidence>
<name>A0A367X6K0_9PROT</name>
<dbReference type="EMBL" id="JPWH01000011">
    <property type="protein sequence ID" value="RCK48322.1"/>
    <property type="molecule type" value="Genomic_DNA"/>
</dbReference>
<keyword evidence="6 8" id="KW-0030">Aminoacyl-tRNA synthetase</keyword>
<comment type="catalytic activity">
    <reaction evidence="7 8">
        <text>tRNA(Leu) + L-leucine + ATP = L-leucyl-tRNA(Leu) + AMP + diphosphate</text>
        <dbReference type="Rhea" id="RHEA:11688"/>
        <dbReference type="Rhea" id="RHEA-COMP:9613"/>
        <dbReference type="Rhea" id="RHEA-COMP:9622"/>
        <dbReference type="ChEBI" id="CHEBI:30616"/>
        <dbReference type="ChEBI" id="CHEBI:33019"/>
        <dbReference type="ChEBI" id="CHEBI:57427"/>
        <dbReference type="ChEBI" id="CHEBI:78442"/>
        <dbReference type="ChEBI" id="CHEBI:78494"/>
        <dbReference type="ChEBI" id="CHEBI:456215"/>
        <dbReference type="EC" id="6.1.1.4"/>
    </reaction>
</comment>
<dbReference type="GO" id="GO:0004823">
    <property type="term" value="F:leucine-tRNA ligase activity"/>
    <property type="evidence" value="ECO:0007669"/>
    <property type="project" value="UniProtKB-UniRule"/>
</dbReference>
<dbReference type="NCBIfam" id="TIGR00396">
    <property type="entry name" value="leuS_bact"/>
    <property type="match status" value="1"/>
</dbReference>
<gene>
    <name evidence="8" type="primary">leuS</name>
    <name evidence="13" type="ORF">TH25_14780</name>
</gene>
<feature type="domain" description="Methionyl/Leucyl tRNA synthetase" evidence="11">
    <location>
        <begin position="53"/>
        <end position="156"/>
    </location>
</feature>
<dbReference type="Pfam" id="PF08264">
    <property type="entry name" value="Anticodon_1"/>
    <property type="match status" value="1"/>
</dbReference>
<proteinExistence type="inferred from homology"/>
<dbReference type="SUPFAM" id="SSF47323">
    <property type="entry name" value="Anticodon-binding domain of a subclass of class I aminoacyl-tRNA synthetases"/>
    <property type="match status" value="1"/>
</dbReference>
<feature type="domain" description="Methionyl/Valyl/Leucyl/Isoleucyl-tRNA synthetase anticodon-binding" evidence="10">
    <location>
        <begin position="842"/>
        <end position="962"/>
    </location>
</feature>
<dbReference type="Pfam" id="PF09334">
    <property type="entry name" value="tRNA-synt_1g"/>
    <property type="match status" value="1"/>
</dbReference>
<evidence type="ECO:0000256" key="6">
    <source>
        <dbReference type="ARBA" id="ARBA00023146"/>
    </source>
</evidence>
<evidence type="ECO:0000256" key="1">
    <source>
        <dbReference type="ARBA" id="ARBA00005594"/>
    </source>
</evidence>
<dbReference type="CDD" id="cd07958">
    <property type="entry name" value="Anticodon_Ia_Leu_BEm"/>
    <property type="match status" value="1"/>
</dbReference>
<feature type="binding site" evidence="8">
    <location>
        <position position="777"/>
    </location>
    <ligand>
        <name>ATP</name>
        <dbReference type="ChEBI" id="CHEBI:30616"/>
    </ligand>
</feature>
<dbReference type="InterPro" id="IPR002302">
    <property type="entry name" value="Leu-tRNA-ligase"/>
</dbReference>
<dbReference type="InterPro" id="IPR013155">
    <property type="entry name" value="M/V/L/I-tRNA-synth_anticd-bd"/>
</dbReference>
<dbReference type="PRINTS" id="PR00985">
    <property type="entry name" value="TRNASYNTHLEU"/>
</dbReference>
<dbReference type="InterPro" id="IPR014729">
    <property type="entry name" value="Rossmann-like_a/b/a_fold"/>
</dbReference>
<keyword evidence="2 8" id="KW-0436">Ligase</keyword>
<keyword evidence="4 8" id="KW-0067">ATP-binding</keyword>
<comment type="caution">
    <text evidence="13">The sequence shown here is derived from an EMBL/GenBank/DDBJ whole genome shotgun (WGS) entry which is preliminary data.</text>
</comment>
<protein>
    <recommendedName>
        <fullName evidence="8">Leucine--tRNA ligase</fullName>
        <ecNumber evidence="8">6.1.1.4</ecNumber>
    </recommendedName>
    <alternativeName>
        <fullName evidence="8">Leucyl-tRNA synthetase</fullName>
        <shortName evidence="8">LeuRS</shortName>
    </alternativeName>
</protein>
<dbReference type="InterPro" id="IPR015413">
    <property type="entry name" value="Methionyl/Leucyl_tRNA_Synth"/>
</dbReference>
<comment type="similarity">
    <text evidence="1 8 9">Belongs to the class-I aminoacyl-tRNA synthetase family.</text>
</comment>
<evidence type="ECO:0000259" key="12">
    <source>
        <dbReference type="Pfam" id="PF13603"/>
    </source>
</evidence>
<reference evidence="13 14" key="1">
    <citation type="submission" date="2014-07" db="EMBL/GenBank/DDBJ databases">
        <title>Draft genome sequence of Thalassospira profundimaris S25-3-2.</title>
        <authorList>
            <person name="Lai Q."/>
            <person name="Shao Z."/>
        </authorList>
    </citation>
    <scope>NUCLEOTIDE SEQUENCE [LARGE SCALE GENOMIC DNA]</scope>
    <source>
        <strain evidence="13 14">S25-3-2</strain>
    </source>
</reference>
<evidence type="ECO:0000256" key="9">
    <source>
        <dbReference type="RuleBase" id="RU363039"/>
    </source>
</evidence>
<dbReference type="SUPFAM" id="SSF52374">
    <property type="entry name" value="Nucleotidylyl transferase"/>
    <property type="match status" value="1"/>
</dbReference>
<sequence length="1005" mass="111737">MANPTVANYQESAQSFEKRWQEYWRENDTYRTPNPGDADFDPSKKKSVILDMFPYPSGVGLHIGHPLGYIATDVKARYKRMSGFNVLHSMGFDAFGLPAEQYAIQTGQHPRITTEANIENMLRQFEVIGLGHDPHRRFASTDPEYYKWTQWIFLQLFNSFYDPLMEWTGPDGNIVIGRARPIAELRPLLEAGEWLLDEDGVAQPASTLADGIKAEGAAIGAAIDRARLAYVDEVPVNWCPMLGTVLSNEEVTNEGKSERGDYPVYKRPLKQWMLRITDYADRLVADLEGLNWPNGVVEMQKSWIGRSVGARVNFPVETSSGVDSKIAVYTTRPDTIFGATYMVLAPEHPLVDALVAEDAKAAVAAYRQQAAEVKAVSAKDDAEREKTGVFIGAYATNPVTGDKIPVWIADYVLMGYGTGAIMAVPSGDQRDFEFAQKFNLPIRATTRPTENWLNDNAPAELAGLEGDALLAKYVEAPESFAAAYTETGETINSANDSVSLNGLATPDAKTRMIGWLEQNGIGRGRTQYKLRDWLFSRQRYWGEPFPVLFDIETGQVHGVAESALPVLLPDMTDFRPQSNEDPNSEPQPPLARATEWMEVAGIVLDDGSVLPVDAQAGETFIHNGVEYPVRAFKRDANSMPNWAGSCWYFLRYFDAHNDDAFVAPEAADYWSKTLDDNGKPLPGAVDLYVGGAEHAVLHLLYSRFWHKVLYDLGHVQTPEPFQQLFNQGMITADAYTDARGVYVDIHDVEMRDVDGKKQPFNSKTGEALITVPGKMGKRYKNGIPPEEVCDQYTIDTFRAYEMYMGPLDSSKPWQSDAIVGMLRFLGNVWKLATQAERTDVVDAKIDSLVHKTIEKVGSDIDNLRLNTALAALIELTNALGKQKAVHEDHIRALYLMVSPFAPHLGEELASTLAPDEFASRKSVIKFDWPVFDAEKARDDEFEVPVQVNGKKRGTIMVAADADQAMVEALAKAEENVARHIDGKEIVKLIYVAKPTPKLVNIVVKG</sequence>
<evidence type="ECO:0000256" key="7">
    <source>
        <dbReference type="ARBA" id="ARBA00047469"/>
    </source>
</evidence>
<evidence type="ECO:0000256" key="3">
    <source>
        <dbReference type="ARBA" id="ARBA00022741"/>
    </source>
</evidence>
<evidence type="ECO:0000256" key="5">
    <source>
        <dbReference type="ARBA" id="ARBA00022917"/>
    </source>
</evidence>
<dbReference type="InterPro" id="IPR025709">
    <property type="entry name" value="Leu_tRNA-synth_edit"/>
</dbReference>
<dbReference type="PANTHER" id="PTHR43740:SF2">
    <property type="entry name" value="LEUCINE--TRNA LIGASE, MITOCHONDRIAL"/>
    <property type="match status" value="1"/>
</dbReference>
<dbReference type="HAMAP" id="MF_00049_B">
    <property type="entry name" value="Leu_tRNA_synth_B"/>
    <property type="match status" value="1"/>
</dbReference>
<dbReference type="PANTHER" id="PTHR43740">
    <property type="entry name" value="LEUCYL-TRNA SYNTHETASE"/>
    <property type="match status" value="1"/>
</dbReference>
<dbReference type="EC" id="6.1.1.4" evidence="8"/>
<evidence type="ECO:0000313" key="13">
    <source>
        <dbReference type="EMBL" id="RCK48322.1"/>
    </source>
</evidence>
<dbReference type="AlphaFoldDB" id="A0A367X6K0"/>
<dbReference type="FunFam" id="3.40.50.620:FF:000060">
    <property type="entry name" value="Leucine--tRNA ligase"/>
    <property type="match status" value="1"/>
</dbReference>
<evidence type="ECO:0000313" key="14">
    <source>
        <dbReference type="Proteomes" id="UP000252517"/>
    </source>
</evidence>
<comment type="caution">
    <text evidence="8">Lacks conserved residue(s) required for the propagation of feature annotation.</text>
</comment>
<evidence type="ECO:0000256" key="2">
    <source>
        <dbReference type="ARBA" id="ARBA00022598"/>
    </source>
</evidence>
<dbReference type="STRING" id="502049.TH15_07855"/>
<evidence type="ECO:0000259" key="10">
    <source>
        <dbReference type="Pfam" id="PF08264"/>
    </source>
</evidence>
<dbReference type="FunFam" id="1.10.730.10:FF:000002">
    <property type="entry name" value="Leucine--tRNA ligase"/>
    <property type="match status" value="1"/>
</dbReference>
<dbReference type="GO" id="GO:0005829">
    <property type="term" value="C:cytosol"/>
    <property type="evidence" value="ECO:0007669"/>
    <property type="project" value="TreeGrafter"/>
</dbReference>
<evidence type="ECO:0000259" key="11">
    <source>
        <dbReference type="Pfam" id="PF09334"/>
    </source>
</evidence>
<dbReference type="GO" id="GO:0002161">
    <property type="term" value="F:aminoacyl-tRNA deacylase activity"/>
    <property type="evidence" value="ECO:0007669"/>
    <property type="project" value="InterPro"/>
</dbReference>
<comment type="subcellular location">
    <subcellularLocation>
        <location evidence="8">Cytoplasm</location>
    </subcellularLocation>
</comment>
<dbReference type="Pfam" id="PF13603">
    <property type="entry name" value="tRNA-synt_1_2"/>
    <property type="match status" value="1"/>
</dbReference>
<keyword evidence="8" id="KW-0963">Cytoplasm</keyword>
<dbReference type="Gene3D" id="3.40.50.620">
    <property type="entry name" value="HUPs"/>
    <property type="match status" value="3"/>
</dbReference>
<organism evidence="13 14">
    <name type="scientific">Thalassospira profundimaris</name>
    <dbReference type="NCBI Taxonomy" id="502049"/>
    <lineage>
        <taxon>Bacteria</taxon>
        <taxon>Pseudomonadati</taxon>
        <taxon>Pseudomonadota</taxon>
        <taxon>Alphaproteobacteria</taxon>
        <taxon>Rhodospirillales</taxon>
        <taxon>Thalassospiraceae</taxon>
        <taxon>Thalassospira</taxon>
    </lineage>
</organism>
<dbReference type="SUPFAM" id="SSF50677">
    <property type="entry name" value="ValRS/IleRS/LeuRS editing domain"/>
    <property type="match status" value="1"/>
</dbReference>
<feature type="domain" description="Leucyl-tRNA synthetase editing" evidence="12">
    <location>
        <begin position="301"/>
        <end position="453"/>
    </location>
</feature>
<dbReference type="Gene3D" id="1.10.730.10">
    <property type="entry name" value="Isoleucyl-tRNA Synthetase, Domain 1"/>
    <property type="match status" value="1"/>
</dbReference>